<gene>
    <name evidence="1" type="ORF">VCR5J5_1370004</name>
</gene>
<sequence length="112" mass="13039">MEVGMNIKESDWKTFCEIKSEAAQRFCTRQLDEAIKTITDESEPVGERFNFMCQHSKESQKQMKLIFDGHSRSNAFIQLMQMCAEGLVAPEQFERLSEELKKDITSILERRA</sequence>
<dbReference type="AlphaFoldDB" id="A0A822MVB6"/>
<comment type="caution">
    <text evidence="1">The sequence shown here is derived from an EMBL/GenBank/DDBJ whole genome shotgun (WGS) entry which is preliminary data.</text>
</comment>
<name>A0A822MVB6_9VIBR</name>
<accession>A0A822MVB6</accession>
<dbReference type="EMBL" id="CCJV01000043">
    <property type="protein sequence ID" value="CDT01471.1"/>
    <property type="molecule type" value="Genomic_DNA"/>
</dbReference>
<organism evidence="1 2">
    <name type="scientific">Vibrio crassostreae</name>
    <dbReference type="NCBI Taxonomy" id="246167"/>
    <lineage>
        <taxon>Bacteria</taxon>
        <taxon>Pseudomonadati</taxon>
        <taxon>Pseudomonadota</taxon>
        <taxon>Gammaproteobacteria</taxon>
        <taxon>Vibrionales</taxon>
        <taxon>Vibrionaceae</taxon>
        <taxon>Vibrio</taxon>
    </lineage>
</organism>
<evidence type="ECO:0000313" key="1">
    <source>
        <dbReference type="EMBL" id="CDT01471.1"/>
    </source>
</evidence>
<evidence type="ECO:0000313" key="2">
    <source>
        <dbReference type="Proteomes" id="UP000049495"/>
    </source>
</evidence>
<dbReference type="Proteomes" id="UP000049495">
    <property type="component" value="Unassembled WGS sequence"/>
</dbReference>
<proteinExistence type="predicted"/>
<protein>
    <submittedName>
        <fullName evidence="1">Uncharacterized protein</fullName>
    </submittedName>
</protein>
<reference evidence="2" key="1">
    <citation type="submission" date="2014-06" db="EMBL/GenBank/DDBJ databases">
        <authorList>
            <person name="Le Roux Frederique"/>
        </authorList>
    </citation>
    <scope>NUCLEOTIDE SEQUENCE [LARGE SCALE GENOMIC DNA]</scope>
    <source>
        <strain evidence="2">J5-5</strain>
    </source>
</reference>